<name>S9VHY8_9TRYP</name>
<feature type="domain" description="BTB" evidence="1">
    <location>
        <begin position="12"/>
        <end position="80"/>
    </location>
</feature>
<evidence type="ECO:0000259" key="1">
    <source>
        <dbReference type="PROSITE" id="PS50097"/>
    </source>
</evidence>
<dbReference type="OrthoDB" id="2414723at2759"/>
<dbReference type="InterPro" id="IPR000210">
    <property type="entry name" value="BTB/POZ_dom"/>
</dbReference>
<dbReference type="PANTHER" id="PTHR14499">
    <property type="entry name" value="POTASSIUM CHANNEL TETRAMERIZATION DOMAIN-CONTAINING"/>
    <property type="match status" value="1"/>
</dbReference>
<organism evidence="2 3">
    <name type="scientific">Angomonas deanei</name>
    <dbReference type="NCBI Taxonomy" id="59799"/>
    <lineage>
        <taxon>Eukaryota</taxon>
        <taxon>Discoba</taxon>
        <taxon>Euglenozoa</taxon>
        <taxon>Kinetoplastea</taxon>
        <taxon>Metakinetoplastina</taxon>
        <taxon>Trypanosomatida</taxon>
        <taxon>Trypanosomatidae</taxon>
        <taxon>Strigomonadinae</taxon>
        <taxon>Angomonas</taxon>
    </lineage>
</organism>
<dbReference type="InterPro" id="IPR011333">
    <property type="entry name" value="SKP1/BTB/POZ_sf"/>
</dbReference>
<sequence>MSWWSSKDNGKEPIALTVGGRLYMTTKQVLRPYGDTPLFSPMLAGREKPLDDGSYFVDGDPDLFRYILNYMRYKKLLLPDNFAEWELLEEELQHYQLGGESIDVLHGHYNYQLFMLRRSLPQAVFIHWPKTIIMTDVHSSGGANHMSAGVVRSHLAREVTSESMRVRIVPPISLLEPTADGGCVLYKQKQSNAGLEASVPPSDQSAVGIPLYSLDQLTSVLLNDLHYLVQHFNEKEGKVHLVLSS</sequence>
<evidence type="ECO:0000313" key="2">
    <source>
        <dbReference type="EMBL" id="CAD2222260.1"/>
    </source>
</evidence>
<gene>
    <name evidence="2" type="ORF">ADEAN_000980000</name>
</gene>
<dbReference type="CDD" id="cd18316">
    <property type="entry name" value="BTB_POZ_KCTD-like"/>
    <property type="match status" value="1"/>
</dbReference>
<dbReference type="PANTHER" id="PTHR14499:SF143">
    <property type="entry name" value="BTB DOMAIN-CONTAINING PROTEIN"/>
    <property type="match status" value="1"/>
</dbReference>
<dbReference type="VEuPathDB" id="TriTrypDB:ADEAN_000980000"/>
<dbReference type="EMBL" id="LR877169">
    <property type="protein sequence ID" value="CAD2222260.1"/>
    <property type="molecule type" value="Genomic_DNA"/>
</dbReference>
<dbReference type="Gene3D" id="3.30.710.10">
    <property type="entry name" value="Potassium Channel Kv1.1, Chain A"/>
    <property type="match status" value="1"/>
</dbReference>
<dbReference type="AlphaFoldDB" id="S9VHY8"/>
<keyword evidence="3" id="KW-1185">Reference proteome</keyword>
<dbReference type="PROSITE" id="PS50097">
    <property type="entry name" value="BTB"/>
    <property type="match status" value="1"/>
</dbReference>
<protein>
    <submittedName>
        <fullName evidence="2">BTB/POZ domain containing protein, putative</fullName>
    </submittedName>
</protein>
<evidence type="ECO:0000313" key="3">
    <source>
        <dbReference type="Proteomes" id="UP000515908"/>
    </source>
</evidence>
<accession>S9VHY8</accession>
<dbReference type="Proteomes" id="UP000515908">
    <property type="component" value="Chromosome 25"/>
</dbReference>
<reference evidence="2 3" key="1">
    <citation type="submission" date="2020-08" db="EMBL/GenBank/DDBJ databases">
        <authorList>
            <person name="Newling K."/>
            <person name="Davey J."/>
            <person name="Forrester S."/>
        </authorList>
    </citation>
    <scope>NUCLEOTIDE SEQUENCE [LARGE SCALE GENOMIC DNA]</scope>
    <source>
        <strain evidence="3">Crithidia deanei Carvalho (ATCC PRA-265)</strain>
    </source>
</reference>
<dbReference type="SUPFAM" id="SSF54695">
    <property type="entry name" value="POZ domain"/>
    <property type="match status" value="1"/>
</dbReference>
<dbReference type="Pfam" id="PF02214">
    <property type="entry name" value="BTB_2"/>
    <property type="match status" value="1"/>
</dbReference>
<proteinExistence type="predicted"/>
<dbReference type="GO" id="GO:0051260">
    <property type="term" value="P:protein homooligomerization"/>
    <property type="evidence" value="ECO:0007669"/>
    <property type="project" value="InterPro"/>
</dbReference>
<dbReference type="InterPro" id="IPR003131">
    <property type="entry name" value="T1-type_BTB"/>
</dbReference>